<reference evidence="6" key="1">
    <citation type="journal article" date="2019" name="Int. J. Syst. Evol. Microbiol.">
        <title>The Global Catalogue of Microorganisms (GCM) 10K type strain sequencing project: providing services to taxonomists for standard genome sequencing and annotation.</title>
        <authorList>
            <consortium name="The Broad Institute Genomics Platform"/>
            <consortium name="The Broad Institute Genome Sequencing Center for Infectious Disease"/>
            <person name="Wu L."/>
            <person name="Ma J."/>
        </authorList>
    </citation>
    <scope>NUCLEOTIDE SEQUENCE [LARGE SCALE GENOMIC DNA]</scope>
    <source>
        <strain evidence="6">CCM 7044</strain>
    </source>
</reference>
<feature type="domain" description="HTH marR-type" evidence="4">
    <location>
        <begin position="18"/>
        <end position="79"/>
    </location>
</feature>
<sequence length="149" mass="17056">MSAVEDFTEEAGLFYERLGLSRTAGRVIGHLLASDDDDGADAPELCERLAVAKSSMSVALRQLDQAGMVERFRRRGERRDRYRLTEDVFGRAFRAKMAEFDAFQQLAARGLAAVGDDPRRRRRLENMRDMYAFMADRFPALLDEWEASR</sequence>
<dbReference type="Proteomes" id="UP001597479">
    <property type="component" value="Unassembled WGS sequence"/>
</dbReference>
<comment type="caution">
    <text evidence="5">The sequence shown here is derived from an EMBL/GenBank/DDBJ whole genome shotgun (WGS) entry which is preliminary data.</text>
</comment>
<dbReference type="InterPro" id="IPR052362">
    <property type="entry name" value="HTH-GbsR_regulator"/>
</dbReference>
<dbReference type="Gene3D" id="1.10.10.10">
    <property type="entry name" value="Winged helix-like DNA-binding domain superfamily/Winged helix DNA-binding domain"/>
    <property type="match status" value="1"/>
</dbReference>
<keyword evidence="1" id="KW-0805">Transcription regulation</keyword>
<dbReference type="RefSeq" id="WP_377183289.1">
    <property type="nucleotide sequence ID" value="NZ_JBHUOG010000001.1"/>
</dbReference>
<organism evidence="5 6">
    <name type="scientific">Promicromonospora vindobonensis</name>
    <dbReference type="NCBI Taxonomy" id="195748"/>
    <lineage>
        <taxon>Bacteria</taxon>
        <taxon>Bacillati</taxon>
        <taxon>Actinomycetota</taxon>
        <taxon>Actinomycetes</taxon>
        <taxon>Micrococcales</taxon>
        <taxon>Promicromonosporaceae</taxon>
        <taxon>Promicromonospora</taxon>
    </lineage>
</organism>
<dbReference type="PANTHER" id="PTHR38465">
    <property type="entry name" value="HTH-TYPE TRANSCRIPTIONAL REGULATOR MJ1563-RELATED"/>
    <property type="match status" value="1"/>
</dbReference>
<evidence type="ECO:0000259" key="4">
    <source>
        <dbReference type="Pfam" id="PF12802"/>
    </source>
</evidence>
<dbReference type="PANTHER" id="PTHR38465:SF2">
    <property type="entry name" value="HTH-TYPE TRANSCRIPTIONAL REGULATOR MMPR5"/>
    <property type="match status" value="1"/>
</dbReference>
<evidence type="ECO:0000256" key="2">
    <source>
        <dbReference type="ARBA" id="ARBA00023125"/>
    </source>
</evidence>
<dbReference type="Pfam" id="PF12802">
    <property type="entry name" value="MarR_2"/>
    <property type="match status" value="1"/>
</dbReference>
<evidence type="ECO:0000256" key="1">
    <source>
        <dbReference type="ARBA" id="ARBA00023015"/>
    </source>
</evidence>
<dbReference type="InterPro" id="IPR036388">
    <property type="entry name" value="WH-like_DNA-bd_sf"/>
</dbReference>
<dbReference type="EMBL" id="JBHUOG010000001">
    <property type="protein sequence ID" value="MFD2794320.1"/>
    <property type="molecule type" value="Genomic_DNA"/>
</dbReference>
<protein>
    <submittedName>
        <fullName evidence="5">MarR family transcriptional regulator</fullName>
    </submittedName>
</protein>
<keyword evidence="2" id="KW-0238">DNA-binding</keyword>
<gene>
    <name evidence="5" type="ORF">ACFS27_12240</name>
</gene>
<evidence type="ECO:0000313" key="6">
    <source>
        <dbReference type="Proteomes" id="UP001597479"/>
    </source>
</evidence>
<dbReference type="SUPFAM" id="SSF46785">
    <property type="entry name" value="Winged helix' DNA-binding domain"/>
    <property type="match status" value="1"/>
</dbReference>
<evidence type="ECO:0000256" key="3">
    <source>
        <dbReference type="ARBA" id="ARBA00023163"/>
    </source>
</evidence>
<dbReference type="Gene3D" id="1.10.287.160">
    <property type="entry name" value="HR1 repeat"/>
    <property type="match status" value="1"/>
</dbReference>
<name>A0ABW5VVD8_9MICO</name>
<proteinExistence type="predicted"/>
<keyword evidence="6" id="KW-1185">Reference proteome</keyword>
<dbReference type="InterPro" id="IPR000835">
    <property type="entry name" value="HTH_MarR-typ"/>
</dbReference>
<dbReference type="InterPro" id="IPR036390">
    <property type="entry name" value="WH_DNA-bd_sf"/>
</dbReference>
<accession>A0ABW5VVD8</accession>
<keyword evidence="3" id="KW-0804">Transcription</keyword>
<evidence type="ECO:0000313" key="5">
    <source>
        <dbReference type="EMBL" id="MFD2794320.1"/>
    </source>
</evidence>